<keyword evidence="8" id="KW-0547">Nucleotide-binding</keyword>
<evidence type="ECO:0000256" key="9">
    <source>
        <dbReference type="ARBA" id="ARBA00022821"/>
    </source>
</evidence>
<evidence type="ECO:0000313" key="14">
    <source>
        <dbReference type="EMBL" id="KAG8379577.1"/>
    </source>
</evidence>
<dbReference type="Pfam" id="PF00931">
    <property type="entry name" value="NB-ARC"/>
    <property type="match status" value="1"/>
</dbReference>
<feature type="domain" description="Disease resistance R13L4/SHOC-2-like LRR" evidence="13">
    <location>
        <begin position="836"/>
        <end position="1104"/>
    </location>
</feature>
<dbReference type="GO" id="GO:0051607">
    <property type="term" value="P:defense response to virus"/>
    <property type="evidence" value="ECO:0007669"/>
    <property type="project" value="UniProtKB-ARBA"/>
</dbReference>
<dbReference type="GO" id="GO:0043531">
    <property type="term" value="F:ADP binding"/>
    <property type="evidence" value="ECO:0007669"/>
    <property type="project" value="InterPro"/>
</dbReference>
<comment type="subcellular location">
    <subcellularLocation>
        <location evidence="2">Cytoplasm</location>
    </subcellularLocation>
</comment>
<comment type="caution">
    <text evidence="14">The sequence shown here is derived from an EMBL/GenBank/DDBJ whole genome shotgun (WGS) entry which is preliminary data.</text>
</comment>
<comment type="similarity">
    <text evidence="3">Belongs to the disease resistance NB-LRR family.</text>
</comment>
<name>A0AAV6XHS9_9LAMI</name>
<dbReference type="InterPro" id="IPR044974">
    <property type="entry name" value="Disease_R_plants"/>
</dbReference>
<dbReference type="Proteomes" id="UP000826271">
    <property type="component" value="Unassembled WGS sequence"/>
</dbReference>
<sequence>MAKTRIPGLTQFLQLLLEASLHSDKPITTILWDNEHWIPGFAHDYFDNYGCVFDTRQVRSNVCLHQKKTVRIEWKLRPDLIHAQNKIPWNQSRLSAALNHLIEVSLNSHFYKPITTIVRDGEERMGGFATDNCENFSEMVASRKWLHLGWEVRELFVVPKLNQQLSITLNKNELVAGFIDFLVQLLTHGIGSIFPPEDFIINLKEELRFLVVVLGDTTTSLLGAAEIEQFLAEFEAVANEAGCLVYSLFFVTELIDGAGSAVSALFEHIELLKPKIIIKFSNLPPPSSIIKTDIIPEAAAVDSFSIIVSLLRDLDELIMNREADDLIVCDIKILHQGLMLFQSFLKDIKLLWLSEIDEAVMRIRDVAYESEYLINSFLVGDAPLWYLNIRIPNVIHKITIIEIGLQEIEKNYDIRALKVAKDFSAQISLQAKQNSDVKDIIVGSEDKTLDTLDQLTGGKEHLQIIGIFGMPGLGKTTLAKKLYIHPTVNYYFDKLSHCIISQAYQRKGVLIDILSSLESELDRDMIFNMEEESLAERIYKSLKGRRYLIVMDDIWSSNVWDDLRRCFPDDRNGSRILFTSRNQDVAPPNSIIHELPALSKEQCWELLQKKVFGNETCPPQLLDIGNQIAASCCGLPLAVVVVAGILSTMDREKSTWENVGGSLASYIFADKNNSTMQILELSYNHLPDHLKPCFLYFGAFWKDREIPIRKLKRLWIVEGFICKHERKSLESLAEEYLMELIGKSLVIVTRRRSDGGVKYCVVHDLLRDLCLRRAEEENFFKLVDDNYSIYGKHQRLYAPLCSVSLNPIYNASHLLLGRYGRHVRSFIGYLLMSPLNVGSMELLRILDCWNTNFVDLVGIETLVHLRYLAIHAVPTSIASFVNLEFLVVDMEVSISSSLLKLTKLKYLQAHKATFNEDCNSTQMVINNLEYLSNFYISNLKDEEMLTCSPHLRKLKCKCEPSLISNVNMFTQLESLNMTTFYRDAKAAKIINFPSNIKKLSLSGLSLPWETMSIIGALPNLEILKLKVGAIEGEIWETRDGEFQQLRFLKLERLEFSKWDVSFSSEHFPKLQQLVLHYCWKLRAIPCGIGDIETLQLIEVDKCQISVGESATRIEEEQRDMGNEDLRIIIKNVL</sequence>
<dbReference type="InterPro" id="IPR036388">
    <property type="entry name" value="WH-like_DNA-bd_sf"/>
</dbReference>
<dbReference type="InterPro" id="IPR032675">
    <property type="entry name" value="LRR_dom_sf"/>
</dbReference>
<evidence type="ECO:0000256" key="7">
    <source>
        <dbReference type="ARBA" id="ARBA00022737"/>
    </source>
</evidence>
<dbReference type="Gene3D" id="3.40.50.300">
    <property type="entry name" value="P-loop containing nucleotide triphosphate hydrolases"/>
    <property type="match status" value="1"/>
</dbReference>
<dbReference type="InterPro" id="IPR055414">
    <property type="entry name" value="LRR_R13L4/SHOC2-like"/>
</dbReference>
<evidence type="ECO:0000256" key="6">
    <source>
        <dbReference type="ARBA" id="ARBA00022667"/>
    </source>
</evidence>
<dbReference type="PANTHER" id="PTHR23155">
    <property type="entry name" value="DISEASE RESISTANCE PROTEIN RP"/>
    <property type="match status" value="1"/>
</dbReference>
<dbReference type="PRINTS" id="PR00364">
    <property type="entry name" value="DISEASERSIST"/>
</dbReference>
<dbReference type="FunFam" id="1.10.10.10:FF:000322">
    <property type="entry name" value="Probable disease resistance protein At1g63360"/>
    <property type="match status" value="1"/>
</dbReference>
<dbReference type="Gene3D" id="1.20.5.4130">
    <property type="match status" value="1"/>
</dbReference>
<keyword evidence="4" id="KW-0963">Cytoplasm</keyword>
<dbReference type="InterPro" id="IPR042197">
    <property type="entry name" value="Apaf_helical"/>
</dbReference>
<dbReference type="Pfam" id="PF23559">
    <property type="entry name" value="WHD_DRP"/>
    <property type="match status" value="1"/>
</dbReference>
<evidence type="ECO:0000256" key="1">
    <source>
        <dbReference type="ARBA" id="ARBA00002074"/>
    </source>
</evidence>
<proteinExistence type="inferred from homology"/>
<dbReference type="FunFam" id="3.40.50.300:FF:001091">
    <property type="entry name" value="Probable disease resistance protein At1g61300"/>
    <property type="match status" value="1"/>
</dbReference>
<dbReference type="Pfam" id="PF23598">
    <property type="entry name" value="LRR_14"/>
    <property type="match status" value="1"/>
</dbReference>
<evidence type="ECO:0000256" key="3">
    <source>
        <dbReference type="ARBA" id="ARBA00008894"/>
    </source>
</evidence>
<evidence type="ECO:0000259" key="12">
    <source>
        <dbReference type="Pfam" id="PF23559"/>
    </source>
</evidence>
<keyword evidence="15" id="KW-1185">Reference proteome</keyword>
<dbReference type="SUPFAM" id="SSF52058">
    <property type="entry name" value="L domain-like"/>
    <property type="match status" value="1"/>
</dbReference>
<keyword evidence="10" id="KW-0067">ATP-binding</keyword>
<dbReference type="GO" id="GO:0005737">
    <property type="term" value="C:cytoplasm"/>
    <property type="evidence" value="ECO:0007669"/>
    <property type="project" value="UniProtKB-SubCell"/>
</dbReference>
<evidence type="ECO:0000256" key="10">
    <source>
        <dbReference type="ARBA" id="ARBA00022840"/>
    </source>
</evidence>
<dbReference type="AlphaFoldDB" id="A0AAV6XHS9"/>
<dbReference type="InterPro" id="IPR058922">
    <property type="entry name" value="WHD_DRP"/>
</dbReference>
<keyword evidence="9" id="KW-0611">Plant defense</keyword>
<evidence type="ECO:0000256" key="2">
    <source>
        <dbReference type="ARBA" id="ARBA00004496"/>
    </source>
</evidence>
<dbReference type="InterPro" id="IPR027417">
    <property type="entry name" value="P-loop_NTPase"/>
</dbReference>
<keyword evidence="6" id="KW-0381">Hypersensitive response</keyword>
<accession>A0AAV6XHS9</accession>
<feature type="domain" description="NB-ARC" evidence="11">
    <location>
        <begin position="454"/>
        <end position="616"/>
    </location>
</feature>
<dbReference type="PANTHER" id="PTHR23155:SF1152">
    <property type="entry name" value="AAA+ ATPASE DOMAIN-CONTAINING PROTEIN"/>
    <property type="match status" value="1"/>
</dbReference>
<gene>
    <name evidence="14" type="ORF">BUALT_Bualt07G0103400</name>
</gene>
<dbReference type="SUPFAM" id="SSF52540">
    <property type="entry name" value="P-loop containing nucleoside triphosphate hydrolases"/>
    <property type="match status" value="1"/>
</dbReference>
<reference evidence="14" key="1">
    <citation type="submission" date="2019-10" db="EMBL/GenBank/DDBJ databases">
        <authorList>
            <person name="Zhang R."/>
            <person name="Pan Y."/>
            <person name="Wang J."/>
            <person name="Ma R."/>
            <person name="Yu S."/>
        </authorList>
    </citation>
    <scope>NUCLEOTIDE SEQUENCE</scope>
    <source>
        <strain evidence="14">LA-IB0</strain>
        <tissue evidence="14">Leaf</tissue>
    </source>
</reference>
<evidence type="ECO:0000313" key="15">
    <source>
        <dbReference type="Proteomes" id="UP000826271"/>
    </source>
</evidence>
<evidence type="ECO:0000256" key="4">
    <source>
        <dbReference type="ARBA" id="ARBA00022490"/>
    </source>
</evidence>
<keyword evidence="5" id="KW-0433">Leucine-rich repeat</keyword>
<dbReference type="EMBL" id="WHWC01000007">
    <property type="protein sequence ID" value="KAG8379577.1"/>
    <property type="molecule type" value="Genomic_DNA"/>
</dbReference>
<evidence type="ECO:0000256" key="8">
    <source>
        <dbReference type="ARBA" id="ARBA00022741"/>
    </source>
</evidence>
<dbReference type="GO" id="GO:0009626">
    <property type="term" value="P:plant-type hypersensitive response"/>
    <property type="evidence" value="ECO:0007669"/>
    <property type="project" value="UniProtKB-KW"/>
</dbReference>
<comment type="function">
    <text evidence="1">Confers resistance to late blight (Phytophthora infestans) races carrying the avirulence gene Avr1. Resistance proteins guard the plant against pathogens that contain an appropriate avirulence protein via an indirect interaction with this avirulence protein. That triggers a defense system including the hypersensitive response, which restricts the pathogen growth.</text>
</comment>
<dbReference type="Gene3D" id="1.10.10.10">
    <property type="entry name" value="Winged helix-like DNA-binding domain superfamily/Winged helix DNA-binding domain"/>
    <property type="match status" value="1"/>
</dbReference>
<dbReference type="InterPro" id="IPR002182">
    <property type="entry name" value="NB-ARC"/>
</dbReference>
<evidence type="ECO:0000259" key="11">
    <source>
        <dbReference type="Pfam" id="PF00931"/>
    </source>
</evidence>
<dbReference type="Gene3D" id="1.10.8.430">
    <property type="entry name" value="Helical domain of apoptotic protease-activating factors"/>
    <property type="match status" value="1"/>
</dbReference>
<keyword evidence="7" id="KW-0677">Repeat</keyword>
<protein>
    <submittedName>
        <fullName evidence="14">Uncharacterized protein</fullName>
    </submittedName>
</protein>
<dbReference type="GO" id="GO:0005524">
    <property type="term" value="F:ATP binding"/>
    <property type="evidence" value="ECO:0007669"/>
    <property type="project" value="UniProtKB-KW"/>
</dbReference>
<evidence type="ECO:0000259" key="13">
    <source>
        <dbReference type="Pfam" id="PF23598"/>
    </source>
</evidence>
<feature type="domain" description="Disease resistance protein winged helix" evidence="12">
    <location>
        <begin position="700"/>
        <end position="770"/>
    </location>
</feature>
<organism evidence="14 15">
    <name type="scientific">Buddleja alternifolia</name>
    <dbReference type="NCBI Taxonomy" id="168488"/>
    <lineage>
        <taxon>Eukaryota</taxon>
        <taxon>Viridiplantae</taxon>
        <taxon>Streptophyta</taxon>
        <taxon>Embryophyta</taxon>
        <taxon>Tracheophyta</taxon>
        <taxon>Spermatophyta</taxon>
        <taxon>Magnoliopsida</taxon>
        <taxon>eudicotyledons</taxon>
        <taxon>Gunneridae</taxon>
        <taxon>Pentapetalae</taxon>
        <taxon>asterids</taxon>
        <taxon>lamiids</taxon>
        <taxon>Lamiales</taxon>
        <taxon>Scrophulariaceae</taxon>
        <taxon>Buddlejeae</taxon>
        <taxon>Buddleja</taxon>
    </lineage>
</organism>
<dbReference type="Gene3D" id="3.80.10.10">
    <property type="entry name" value="Ribonuclease Inhibitor"/>
    <property type="match status" value="2"/>
</dbReference>
<evidence type="ECO:0000256" key="5">
    <source>
        <dbReference type="ARBA" id="ARBA00022614"/>
    </source>
</evidence>